<dbReference type="PANTHER" id="PTHR23024:SF24">
    <property type="entry name" value="ALPHA_BETA HYDROLASE FOLD-3 DOMAIN-CONTAINING PROTEIN"/>
    <property type="match status" value="1"/>
</dbReference>
<sequence length="327" mass="36981">MSIPWNTEEVFESYDIIEPTFKTVESHEIKSAILVPKNLKPGSYPIIYHIHGGFLVMGHGLFAPFFAKWVDKLALKNNAIIISPDYRLLPSTNGLQDILEDIEDGWQWTKNQLPSIMEEKFPGISLDLSRTMVVGGSAGGYCAIELGLSHPDEFRSLALVYPLVDIDDKIYTEGPGPDEPNVLRFADKDIFPKEKTLAWLEEARKVPETRAGFERTPYAVSACHNGIFASHLLDPRGLNSREFRPLARVEAGAKLPKSMWIMHGDNDSTVHVRGSDKFVKLVGERLPETKVRYDVVPGEDHGFDFDEKRWEWLEEDALNFASEPWLA</sequence>
<name>A0A395S9R0_9HYPO</name>
<reference evidence="2 3" key="1">
    <citation type="journal article" date="2018" name="PLoS Pathog.">
        <title>Evolution of structural diversity of trichothecenes, a family of toxins produced by plant pathogenic and entomopathogenic fungi.</title>
        <authorList>
            <person name="Proctor R.H."/>
            <person name="McCormick S.P."/>
            <person name="Kim H.S."/>
            <person name="Cardoza R.E."/>
            <person name="Stanley A.M."/>
            <person name="Lindo L."/>
            <person name="Kelly A."/>
            <person name="Brown D.W."/>
            <person name="Lee T."/>
            <person name="Vaughan M.M."/>
            <person name="Alexander N.J."/>
            <person name="Busman M."/>
            <person name="Gutierrez S."/>
        </authorList>
    </citation>
    <scope>NUCLEOTIDE SEQUENCE [LARGE SCALE GENOMIC DNA]</scope>
    <source>
        <strain evidence="2 3">NRRL 20695</strain>
    </source>
</reference>
<dbReference type="OrthoDB" id="19653at2759"/>
<evidence type="ECO:0000313" key="3">
    <source>
        <dbReference type="Proteomes" id="UP000266234"/>
    </source>
</evidence>
<organism evidence="2 3">
    <name type="scientific">Fusarium longipes</name>
    <dbReference type="NCBI Taxonomy" id="694270"/>
    <lineage>
        <taxon>Eukaryota</taxon>
        <taxon>Fungi</taxon>
        <taxon>Dikarya</taxon>
        <taxon>Ascomycota</taxon>
        <taxon>Pezizomycotina</taxon>
        <taxon>Sordariomycetes</taxon>
        <taxon>Hypocreomycetidae</taxon>
        <taxon>Hypocreales</taxon>
        <taxon>Nectriaceae</taxon>
        <taxon>Fusarium</taxon>
    </lineage>
</organism>
<proteinExistence type="predicted"/>
<dbReference type="STRING" id="694270.A0A395S9R0"/>
<comment type="caution">
    <text evidence="2">The sequence shown here is derived from an EMBL/GenBank/DDBJ whole genome shotgun (WGS) entry which is preliminary data.</text>
</comment>
<dbReference type="EMBL" id="PXOG01000186">
    <property type="protein sequence ID" value="RGP69070.1"/>
    <property type="molecule type" value="Genomic_DNA"/>
</dbReference>
<dbReference type="GO" id="GO:0016787">
    <property type="term" value="F:hydrolase activity"/>
    <property type="evidence" value="ECO:0007669"/>
    <property type="project" value="UniProtKB-KW"/>
</dbReference>
<dbReference type="Gene3D" id="3.40.50.1820">
    <property type="entry name" value="alpha/beta hydrolase"/>
    <property type="match status" value="1"/>
</dbReference>
<accession>A0A395S9R0</accession>
<feature type="domain" description="Alpha/beta hydrolase fold-3" evidence="1">
    <location>
        <begin position="48"/>
        <end position="168"/>
    </location>
</feature>
<evidence type="ECO:0000313" key="2">
    <source>
        <dbReference type="EMBL" id="RGP69070.1"/>
    </source>
</evidence>
<dbReference type="PANTHER" id="PTHR23024">
    <property type="entry name" value="ARYLACETAMIDE DEACETYLASE"/>
    <property type="match status" value="1"/>
</dbReference>
<protein>
    <submittedName>
        <fullName evidence="2">Alpha beta hydrolase fold-3</fullName>
    </submittedName>
</protein>
<dbReference type="AlphaFoldDB" id="A0A395S9R0"/>
<dbReference type="Proteomes" id="UP000266234">
    <property type="component" value="Unassembled WGS sequence"/>
</dbReference>
<keyword evidence="2" id="KW-0378">Hydrolase</keyword>
<dbReference type="Pfam" id="PF07859">
    <property type="entry name" value="Abhydrolase_3"/>
    <property type="match status" value="1"/>
</dbReference>
<gene>
    <name evidence="2" type="ORF">FLONG3_7923</name>
</gene>
<keyword evidence="3" id="KW-1185">Reference proteome</keyword>
<dbReference type="InterPro" id="IPR013094">
    <property type="entry name" value="AB_hydrolase_3"/>
</dbReference>
<evidence type="ECO:0000259" key="1">
    <source>
        <dbReference type="Pfam" id="PF07859"/>
    </source>
</evidence>
<dbReference type="SUPFAM" id="SSF53474">
    <property type="entry name" value="alpha/beta-Hydrolases"/>
    <property type="match status" value="1"/>
</dbReference>
<dbReference type="InterPro" id="IPR029058">
    <property type="entry name" value="AB_hydrolase_fold"/>
</dbReference>
<dbReference type="InterPro" id="IPR050466">
    <property type="entry name" value="Carboxylest/Gibb_receptor"/>
</dbReference>